<dbReference type="SUPFAM" id="SSF82693">
    <property type="entry name" value="Multidrug efflux transporter AcrB pore domain, PN1, PN2, PC1 and PC2 subdomains"/>
    <property type="match status" value="3"/>
</dbReference>
<evidence type="ECO:0000256" key="1">
    <source>
        <dbReference type="ARBA" id="ARBA00004651"/>
    </source>
</evidence>
<feature type="transmembrane region" description="Helical" evidence="8">
    <location>
        <begin position="912"/>
        <end position="933"/>
    </location>
</feature>
<dbReference type="InterPro" id="IPR027463">
    <property type="entry name" value="AcrB_DN_DC_subdom"/>
</dbReference>
<dbReference type="TCDB" id="2.A.6.1.10">
    <property type="family name" value="the resistance-nodulation-cell division (rnd) superfamily"/>
</dbReference>
<keyword evidence="5 8" id="KW-0812">Transmembrane</keyword>
<gene>
    <name evidence="9" type="ordered locus">MXAN_3671</name>
</gene>
<comment type="similarity">
    <text evidence="2">Belongs to the resistance-nodulation-cell division (RND) (TC 2.A.6) family.</text>
</comment>
<dbReference type="Gene3D" id="3.30.70.1430">
    <property type="entry name" value="Multidrug efflux transporter AcrB pore domain"/>
    <property type="match status" value="2"/>
</dbReference>
<dbReference type="NCBIfam" id="TIGR00914">
    <property type="entry name" value="2A0601"/>
    <property type="match status" value="1"/>
</dbReference>
<feature type="transmembrane region" description="Helical" evidence="8">
    <location>
        <begin position="12"/>
        <end position="31"/>
    </location>
</feature>
<reference evidence="9 10" key="1">
    <citation type="journal article" date="2006" name="Proc. Natl. Acad. Sci. U.S.A.">
        <title>Evolution of sensory complexity recorded in a myxobacterial genome.</title>
        <authorList>
            <person name="Goldman B.S."/>
            <person name="Nierman W.C."/>
            <person name="Kaiser D."/>
            <person name="Slater S.C."/>
            <person name="Durkin A.S."/>
            <person name="Eisen J.A."/>
            <person name="Ronning C.M."/>
            <person name="Barbazuk W.B."/>
            <person name="Blanchard M."/>
            <person name="Field C."/>
            <person name="Halling C."/>
            <person name="Hinkle G."/>
            <person name="Iartchuk O."/>
            <person name="Kim H.S."/>
            <person name="Mackenzie C."/>
            <person name="Madupu R."/>
            <person name="Miller N."/>
            <person name="Shvartsbeyn A."/>
            <person name="Sullivan S.A."/>
            <person name="Vaudin M."/>
            <person name="Wiegand R."/>
            <person name="Kaplan H.B."/>
        </authorList>
    </citation>
    <scope>NUCLEOTIDE SEQUENCE [LARGE SCALE GENOMIC DNA]</scope>
    <source>
        <strain evidence="10">DK1622</strain>
    </source>
</reference>
<keyword evidence="6 8" id="KW-1133">Transmembrane helix</keyword>
<keyword evidence="7 8" id="KW-0472">Membrane</keyword>
<dbReference type="Proteomes" id="UP000002402">
    <property type="component" value="Chromosome"/>
</dbReference>
<dbReference type="STRING" id="246197.MXAN_3671"/>
<sequence>MLTRLIEWSLSHRWAVLLGTGALVISGLLAFRALPIDAIPDTTPTQVQVNTVAPALTPNEVERQLTVPVEQALAGLPRVSELRSISKFGLSQVTLQFEDGTDLWFARQQVSERLSRVQLPAGIAPPTLGPVATGLGEVFHYLVKSRTKSLEELRTLHDWVIAPQLRSVPGVAEVNAWGGEEKQWHVIVDPLRMQQFNLSLGDIYRALEENNANVGGGVLERGGAATLVLGVGVLTDGNAIEDVVIAAHHGVPVRIRDVARVEVGHEIRRGATTADGEGEAVLGLGFMLVGENSHTVTKALAQRLEDIQRTLPEDVRVEPVYERTELVDHVLRTVRTNLLEGALLVIAVLFIFLGNWRAGLIVAAAIPLSLLFAFNAMLRFGIAGTLMSLGAIDFGLVVDSSVIMVENAERRLSEARDGRSLLEVVRDAAVEVRKPTLFGELIIMVVYLPILALEGVEGKLFRPMALTVIFALLGSALLSMTLMPVLASFALKRGGGSPHHEPRLMRWLQRIYRPVLEWALAHARVTLTAAALLIVGATLAATRLGSEFVPRLSEGTLVINTVRLAEVSLSESIRYGSQIERLLLSRFPDEVRRVWTRTGTAEVATDPMGVELSDVFITLKPREQWKRATTQEELVNEMKAELADLPGMRMAFLQPIEMRVNEMIAGVRSDVGIKLFGDDLDVLKAKARELETLVRAIPGAADVTVEQVTGQPVLEITVDRAAVARYGIPARSVLDVVEAVGTRIVGEVREGERRFDLAVRLSEEYREEPTKLATIPVAAPGGERVPLGRLTTMKETSGPTTIQREWGKRRLVVQANVRERDLGGFVAEVRRTLDEKLELPAGYYVRYGGQFEHLERAQTRLLIVVPVALALIFLPLYLTYQRVLDAVRIFAGVPFALVGGVLALLLRGLPFSISAAVGFIALSGVSVLGDMVLVSRVRALLEQGQALGEAIRQAAVSRLRPVLMTAAVAAIGFVPMALNTGVGAEVQRPLATVVIGGVLSSTLLTLVVLPVLYSVFGAGKDTPMTRTP</sequence>
<feature type="transmembrane region" description="Helical" evidence="8">
    <location>
        <begin position="990"/>
        <end position="1016"/>
    </location>
</feature>
<dbReference type="SUPFAM" id="SSF82714">
    <property type="entry name" value="Multidrug efflux transporter AcrB TolC docking domain, DN and DC subdomains"/>
    <property type="match status" value="2"/>
</dbReference>
<dbReference type="Gene3D" id="3.30.70.1440">
    <property type="entry name" value="Multidrug efflux transporter AcrB pore domain"/>
    <property type="match status" value="1"/>
</dbReference>
<evidence type="ECO:0000256" key="4">
    <source>
        <dbReference type="ARBA" id="ARBA00022475"/>
    </source>
</evidence>
<keyword evidence="10" id="KW-1185">Reference proteome</keyword>
<evidence type="ECO:0000256" key="2">
    <source>
        <dbReference type="ARBA" id="ARBA00010942"/>
    </source>
</evidence>
<keyword evidence="4" id="KW-1003">Cell membrane</keyword>
<feature type="transmembrane region" description="Helical" evidence="8">
    <location>
        <begin position="465"/>
        <end position="491"/>
    </location>
</feature>
<organism evidence="9 10">
    <name type="scientific">Myxococcus xanthus (strain DK1622)</name>
    <dbReference type="NCBI Taxonomy" id="246197"/>
    <lineage>
        <taxon>Bacteria</taxon>
        <taxon>Pseudomonadati</taxon>
        <taxon>Myxococcota</taxon>
        <taxon>Myxococcia</taxon>
        <taxon>Myxococcales</taxon>
        <taxon>Cystobacterineae</taxon>
        <taxon>Myxococcaceae</taxon>
        <taxon>Myxococcus</taxon>
    </lineage>
</organism>
<proteinExistence type="inferred from homology"/>
<dbReference type="GO" id="GO:0008324">
    <property type="term" value="F:monoatomic cation transmembrane transporter activity"/>
    <property type="evidence" value="ECO:0007669"/>
    <property type="project" value="InterPro"/>
</dbReference>
<dbReference type="GO" id="GO:0005886">
    <property type="term" value="C:plasma membrane"/>
    <property type="evidence" value="ECO:0007669"/>
    <property type="project" value="UniProtKB-SubCell"/>
</dbReference>
<dbReference type="eggNOG" id="COG3696">
    <property type="taxonomic scope" value="Bacteria"/>
</dbReference>
<dbReference type="RefSeq" id="WP_011553689.1">
    <property type="nucleotide sequence ID" value="NC_008095.1"/>
</dbReference>
<dbReference type="AlphaFoldDB" id="Q1D665"/>
<feature type="transmembrane region" description="Helical" evidence="8">
    <location>
        <begin position="861"/>
        <end position="880"/>
    </location>
</feature>
<feature type="transmembrane region" description="Helical" evidence="8">
    <location>
        <begin position="961"/>
        <end position="978"/>
    </location>
</feature>
<evidence type="ECO:0000256" key="5">
    <source>
        <dbReference type="ARBA" id="ARBA00022692"/>
    </source>
</evidence>
<feature type="transmembrane region" description="Helical" evidence="8">
    <location>
        <begin position="436"/>
        <end position="453"/>
    </location>
</feature>
<dbReference type="InterPro" id="IPR004763">
    <property type="entry name" value="CusA-like"/>
</dbReference>
<dbReference type="EnsemblBacteria" id="ABF88339">
    <property type="protein sequence ID" value="ABF88339"/>
    <property type="gene ID" value="MXAN_3671"/>
</dbReference>
<keyword evidence="3" id="KW-0813">Transport</keyword>
<dbReference type="Gene3D" id="3.30.2090.10">
    <property type="entry name" value="Multidrug efflux transporter AcrB TolC docking domain, DN and DC subdomains"/>
    <property type="match status" value="2"/>
</dbReference>
<comment type="subcellular location">
    <subcellularLocation>
        <location evidence="1">Cell membrane</location>
        <topology evidence="1">Multi-pass membrane protein</topology>
    </subcellularLocation>
</comment>
<protein>
    <submittedName>
        <fullName evidence="9">Heavy metal efflux pump, CzcA family</fullName>
    </submittedName>
</protein>
<dbReference type="SUPFAM" id="SSF82866">
    <property type="entry name" value="Multidrug efflux transporter AcrB transmembrane domain"/>
    <property type="match status" value="2"/>
</dbReference>
<evidence type="ECO:0000313" key="10">
    <source>
        <dbReference type="Proteomes" id="UP000002402"/>
    </source>
</evidence>
<dbReference type="PANTHER" id="PTHR32063">
    <property type="match status" value="1"/>
</dbReference>
<dbReference type="PRINTS" id="PR00702">
    <property type="entry name" value="ACRIFLAVINRP"/>
</dbReference>
<dbReference type="Pfam" id="PF00873">
    <property type="entry name" value="ACR_tran"/>
    <property type="match status" value="1"/>
</dbReference>
<accession>Q1D665</accession>
<feature type="transmembrane region" description="Helical" evidence="8">
    <location>
        <begin position="515"/>
        <end position="541"/>
    </location>
</feature>
<dbReference type="GeneID" id="41361006"/>
<evidence type="ECO:0000256" key="7">
    <source>
        <dbReference type="ARBA" id="ARBA00023136"/>
    </source>
</evidence>
<dbReference type="PANTHER" id="PTHR32063:SF24">
    <property type="entry name" value="CATION EFFLUX SYSTEM (ACRB_ACRD_ACRF FAMILY)"/>
    <property type="match status" value="1"/>
</dbReference>
<dbReference type="InterPro" id="IPR001036">
    <property type="entry name" value="Acrflvin-R"/>
</dbReference>
<evidence type="ECO:0000256" key="6">
    <source>
        <dbReference type="ARBA" id="ARBA00022989"/>
    </source>
</evidence>
<dbReference type="Gene3D" id="1.20.1640.10">
    <property type="entry name" value="Multidrug efflux transporter AcrB transmembrane domain"/>
    <property type="match status" value="2"/>
</dbReference>
<evidence type="ECO:0000313" key="9">
    <source>
        <dbReference type="EMBL" id="ABF88339.1"/>
    </source>
</evidence>
<feature type="transmembrane region" description="Helical" evidence="8">
    <location>
        <begin position="887"/>
        <end position="906"/>
    </location>
</feature>
<dbReference type="EMBL" id="CP000113">
    <property type="protein sequence ID" value="ABF88339.1"/>
    <property type="molecule type" value="Genomic_DNA"/>
</dbReference>
<dbReference type="KEGG" id="mxa:MXAN_3671"/>
<evidence type="ECO:0000256" key="8">
    <source>
        <dbReference type="SAM" id="Phobius"/>
    </source>
</evidence>
<dbReference type="GO" id="GO:0042910">
    <property type="term" value="F:xenobiotic transmembrane transporter activity"/>
    <property type="evidence" value="ECO:0007669"/>
    <property type="project" value="TreeGrafter"/>
</dbReference>
<dbReference type="HOGENOM" id="CLU_002755_1_2_7"/>
<dbReference type="Gene3D" id="3.30.70.1320">
    <property type="entry name" value="Multidrug efflux transporter AcrB pore domain like"/>
    <property type="match status" value="1"/>
</dbReference>
<name>Q1D665_MYXXD</name>
<dbReference type="OrthoDB" id="9798415at2"/>
<evidence type="ECO:0000256" key="3">
    <source>
        <dbReference type="ARBA" id="ARBA00022448"/>
    </source>
</evidence>